<evidence type="ECO:0000256" key="12">
    <source>
        <dbReference type="SAM" id="MobiDB-lite"/>
    </source>
</evidence>
<feature type="compositionally biased region" description="Polar residues" evidence="12">
    <location>
        <begin position="1"/>
        <end position="10"/>
    </location>
</feature>
<dbReference type="Proteomes" id="UP001231518">
    <property type="component" value="Chromosome 11"/>
</dbReference>
<dbReference type="FunFam" id="2.130.10.10:FF:000034">
    <property type="entry name" value="Pre-mRNA-processing factor 17, putative"/>
    <property type="match status" value="1"/>
</dbReference>
<dbReference type="PROSITE" id="PS50082">
    <property type="entry name" value="WD_REPEATS_2"/>
    <property type="match status" value="5"/>
</dbReference>
<dbReference type="PROSITE" id="PS50294">
    <property type="entry name" value="WD_REPEATS_REGION"/>
    <property type="match status" value="4"/>
</dbReference>
<gene>
    <name evidence="13" type="ORF">PYW07_001879</name>
</gene>
<name>A0AAD8DW93_MYTSE</name>
<feature type="repeat" description="WD" evidence="11">
    <location>
        <begin position="510"/>
        <end position="542"/>
    </location>
</feature>
<evidence type="ECO:0000256" key="10">
    <source>
        <dbReference type="ARBA" id="ARBA00076678"/>
    </source>
</evidence>
<organism evidence="13 14">
    <name type="scientific">Mythimna separata</name>
    <name type="common">Oriental armyworm</name>
    <name type="synonym">Pseudaletia separata</name>
    <dbReference type="NCBI Taxonomy" id="271217"/>
    <lineage>
        <taxon>Eukaryota</taxon>
        <taxon>Metazoa</taxon>
        <taxon>Ecdysozoa</taxon>
        <taxon>Arthropoda</taxon>
        <taxon>Hexapoda</taxon>
        <taxon>Insecta</taxon>
        <taxon>Pterygota</taxon>
        <taxon>Neoptera</taxon>
        <taxon>Endopterygota</taxon>
        <taxon>Lepidoptera</taxon>
        <taxon>Glossata</taxon>
        <taxon>Ditrysia</taxon>
        <taxon>Noctuoidea</taxon>
        <taxon>Noctuidae</taxon>
        <taxon>Noctuinae</taxon>
        <taxon>Hadenini</taxon>
        <taxon>Mythimna</taxon>
    </lineage>
</organism>
<evidence type="ECO:0000256" key="11">
    <source>
        <dbReference type="PROSITE-ProRule" id="PRU00221"/>
    </source>
</evidence>
<keyword evidence="4" id="KW-0747">Spliceosome</keyword>
<dbReference type="Gene3D" id="2.130.10.10">
    <property type="entry name" value="YVTN repeat-like/Quinoprotein amine dehydrogenase"/>
    <property type="match status" value="1"/>
</dbReference>
<evidence type="ECO:0000313" key="13">
    <source>
        <dbReference type="EMBL" id="KAJ8727760.1"/>
    </source>
</evidence>
<dbReference type="AlphaFoldDB" id="A0AAD8DW93"/>
<keyword evidence="3" id="KW-0507">mRNA processing</keyword>
<dbReference type="GO" id="GO:0071013">
    <property type="term" value="C:catalytic step 2 spliceosome"/>
    <property type="evidence" value="ECO:0007669"/>
    <property type="project" value="InterPro"/>
</dbReference>
<feature type="region of interest" description="Disordered" evidence="12">
    <location>
        <begin position="1"/>
        <end position="20"/>
    </location>
</feature>
<dbReference type="SUPFAM" id="SSF50978">
    <property type="entry name" value="WD40 repeat-like"/>
    <property type="match status" value="1"/>
</dbReference>
<evidence type="ECO:0000256" key="8">
    <source>
        <dbReference type="ARBA" id="ARBA00068146"/>
    </source>
</evidence>
<evidence type="ECO:0000256" key="7">
    <source>
        <dbReference type="ARBA" id="ARBA00023242"/>
    </source>
</evidence>
<dbReference type="CDD" id="cd00200">
    <property type="entry name" value="WD40"/>
    <property type="match status" value="1"/>
</dbReference>
<dbReference type="InterPro" id="IPR032847">
    <property type="entry name" value="PRPF17"/>
</dbReference>
<evidence type="ECO:0000313" key="14">
    <source>
        <dbReference type="Proteomes" id="UP001231518"/>
    </source>
</evidence>
<reference evidence="13" key="1">
    <citation type="submission" date="2023-03" db="EMBL/GenBank/DDBJ databases">
        <title>Chromosome-level genomes of two armyworms, Mythimna separata and Mythimna loreyi, provide insights into the biosynthesis and reception of sex pheromones.</title>
        <authorList>
            <person name="Zhao H."/>
        </authorList>
    </citation>
    <scope>NUCLEOTIDE SEQUENCE</scope>
    <source>
        <strain evidence="13">BeijingLab</strain>
        <tissue evidence="13">Pupa</tissue>
    </source>
</reference>
<proteinExistence type="predicted"/>
<dbReference type="InterPro" id="IPR019775">
    <property type="entry name" value="WD40_repeat_CS"/>
</dbReference>
<keyword evidence="2 11" id="KW-0853">WD repeat</keyword>
<keyword evidence="14" id="KW-1185">Reference proteome</keyword>
<feature type="repeat" description="WD" evidence="11">
    <location>
        <begin position="281"/>
        <end position="315"/>
    </location>
</feature>
<feature type="repeat" description="WD" evidence="11">
    <location>
        <begin position="411"/>
        <end position="443"/>
    </location>
</feature>
<evidence type="ECO:0000256" key="1">
    <source>
        <dbReference type="ARBA" id="ARBA00004123"/>
    </source>
</evidence>
<sequence>MLNIQNYGSSSEDEGDNETETIKGENNEKLLAHLKPVDSNFSVAKSMQICAAPTVMPTNSDDTRVLLPNSQELMHNPKYEELFAPTFGPENPFQTQQMRANRNMLSGYVEKAHISDFQFENQRRTFTSYGHAVDPSTDGDVGNGDAIVVSAMVAPPEEAVGKSVFESIKKRPLDKKKRTKNDNPEDITGFLGPWGGYVGEQRVMRPEGEEAKELQEIVAKRQKKGKVDDDKPLEEKSIFHIDNPTDYQGRSWITPPRSETQLRSDTPPDKCFLPKAHIYTWKGHTKGVAAVRWFPGTAHLMLSAGMDCRVKIWEVYGDRRCIRTYFGHRQAVRDVNFNNTGDKFLSAAYDRYIKLWDTETGECVSRFTSRKVPYCAKFNPDEDKQNLFVAGTSDKKIICWDIRSGEIVQEYDRHLGAVNTITFVDENRRFVTTSDDKSLRVWEWDIPVDMKYIADPTMHSLPAVTVSPNGKWLACQSMDNKVIVFSALNRFKMNRKKTFSGHMVAGYACSVDFSPDMSYLVSGDADGKCYIWDWKTTKLYKKWKAHDGVCISSLWHPHEPSKLLTAGWDGLIKYWD</sequence>
<dbReference type="SMART" id="SM00320">
    <property type="entry name" value="WD40"/>
    <property type="match status" value="7"/>
</dbReference>
<evidence type="ECO:0000256" key="2">
    <source>
        <dbReference type="ARBA" id="ARBA00022574"/>
    </source>
</evidence>
<evidence type="ECO:0000256" key="5">
    <source>
        <dbReference type="ARBA" id="ARBA00022737"/>
    </source>
</evidence>
<dbReference type="Pfam" id="PF00400">
    <property type="entry name" value="WD40"/>
    <property type="match status" value="7"/>
</dbReference>
<dbReference type="GO" id="GO:0000398">
    <property type="term" value="P:mRNA splicing, via spliceosome"/>
    <property type="evidence" value="ECO:0007669"/>
    <property type="project" value="InterPro"/>
</dbReference>
<dbReference type="GO" id="GO:0003729">
    <property type="term" value="F:mRNA binding"/>
    <property type="evidence" value="ECO:0007669"/>
    <property type="project" value="TreeGrafter"/>
</dbReference>
<evidence type="ECO:0000256" key="4">
    <source>
        <dbReference type="ARBA" id="ARBA00022728"/>
    </source>
</evidence>
<dbReference type="PROSITE" id="PS00678">
    <property type="entry name" value="WD_REPEATS_1"/>
    <property type="match status" value="1"/>
</dbReference>
<evidence type="ECO:0000256" key="6">
    <source>
        <dbReference type="ARBA" id="ARBA00023187"/>
    </source>
</evidence>
<comment type="subcellular location">
    <subcellularLocation>
        <location evidence="1">Nucleus</location>
    </subcellularLocation>
</comment>
<accession>A0AAD8DW93</accession>
<keyword evidence="5" id="KW-0677">Repeat</keyword>
<dbReference type="InterPro" id="IPR036322">
    <property type="entry name" value="WD40_repeat_dom_sf"/>
</dbReference>
<dbReference type="EMBL" id="JARGEI010000008">
    <property type="protein sequence ID" value="KAJ8727760.1"/>
    <property type="molecule type" value="Genomic_DNA"/>
</dbReference>
<keyword evidence="7" id="KW-0539">Nucleus</keyword>
<dbReference type="PANTHER" id="PTHR43979">
    <property type="entry name" value="PRE-MRNA-PROCESSING FACTOR 17"/>
    <property type="match status" value="1"/>
</dbReference>
<comment type="caution">
    <text evidence="13">The sequence shown here is derived from an EMBL/GenBank/DDBJ whole genome shotgun (WGS) entry which is preliminary data.</text>
</comment>
<feature type="repeat" description="WD" evidence="11">
    <location>
        <begin position="543"/>
        <end position="576"/>
    </location>
</feature>
<evidence type="ECO:0000256" key="3">
    <source>
        <dbReference type="ARBA" id="ARBA00022664"/>
    </source>
</evidence>
<dbReference type="InterPro" id="IPR001680">
    <property type="entry name" value="WD40_rpt"/>
</dbReference>
<evidence type="ECO:0000256" key="9">
    <source>
        <dbReference type="ARBA" id="ARBA00075265"/>
    </source>
</evidence>
<protein>
    <recommendedName>
        <fullName evidence="8">Pre-mRNA-processing factor 17</fullName>
    </recommendedName>
    <alternativeName>
        <fullName evidence="10">Cell division cycle 40 homolog</fullName>
    </alternativeName>
    <alternativeName>
        <fullName evidence="9">PRP17 homolog</fullName>
    </alternativeName>
</protein>
<keyword evidence="6" id="KW-0508">mRNA splicing</keyword>
<feature type="repeat" description="WD" evidence="11">
    <location>
        <begin position="325"/>
        <end position="366"/>
    </location>
</feature>
<dbReference type="InterPro" id="IPR015943">
    <property type="entry name" value="WD40/YVTN_repeat-like_dom_sf"/>
</dbReference>
<dbReference type="PANTHER" id="PTHR43979:SF1">
    <property type="entry name" value="PRE-MRNA-PROCESSING FACTOR 17"/>
    <property type="match status" value="1"/>
</dbReference>